<dbReference type="SUPFAM" id="SSF52777">
    <property type="entry name" value="CoA-dependent acyltransferases"/>
    <property type="match status" value="2"/>
</dbReference>
<dbReference type="GO" id="GO:0003824">
    <property type="term" value="F:catalytic activity"/>
    <property type="evidence" value="ECO:0007669"/>
    <property type="project" value="InterPro"/>
</dbReference>
<dbReference type="Proteomes" id="UP000215005">
    <property type="component" value="Chromosome"/>
</dbReference>
<dbReference type="InterPro" id="IPR023213">
    <property type="entry name" value="CAT-like_dom_sf"/>
</dbReference>
<feature type="domain" description="Condensation" evidence="1">
    <location>
        <begin position="138"/>
        <end position="287"/>
    </location>
</feature>
<reference evidence="2 3" key="1">
    <citation type="submission" date="2017-08" db="EMBL/GenBank/DDBJ databases">
        <title>The complete genome sequence of Nocardiopsis gilva YIM 90087.</title>
        <authorList>
            <person name="Yin M."/>
            <person name="Tang S."/>
        </authorList>
    </citation>
    <scope>NUCLEOTIDE SEQUENCE [LARGE SCALE GENOMIC DNA]</scope>
    <source>
        <strain evidence="2 3">YIM 90087</strain>
    </source>
</reference>
<dbReference type="Gene3D" id="3.30.559.30">
    <property type="entry name" value="Nonribosomal peptide synthetase, condensation domain"/>
    <property type="match status" value="1"/>
</dbReference>
<evidence type="ECO:0000313" key="2">
    <source>
        <dbReference type="EMBL" id="ASU82232.1"/>
    </source>
</evidence>
<name>A0A223S265_9ACTN</name>
<dbReference type="OrthoDB" id="9789603at2"/>
<dbReference type="KEGG" id="ngv:CDO52_05030"/>
<accession>A0A223S265</accession>
<organism evidence="2 3">
    <name type="scientific">Nocardiopsis gilva YIM 90087</name>
    <dbReference type="NCBI Taxonomy" id="1235441"/>
    <lineage>
        <taxon>Bacteria</taxon>
        <taxon>Bacillati</taxon>
        <taxon>Actinomycetota</taxon>
        <taxon>Actinomycetes</taxon>
        <taxon>Streptosporangiales</taxon>
        <taxon>Nocardiopsidaceae</taxon>
        <taxon>Nocardiopsis</taxon>
    </lineage>
</organism>
<keyword evidence="3" id="KW-1185">Reference proteome</keyword>
<dbReference type="Pfam" id="PF00668">
    <property type="entry name" value="Condensation"/>
    <property type="match status" value="1"/>
</dbReference>
<gene>
    <name evidence="2" type="ORF">CDO52_05030</name>
</gene>
<sequence>MSVRLVNKVLRGREFTWGGCLISPLTSGDVLCVRVSRLMLAYTCMRCWTATRSFGGCHSIGFSFAFLCYRSGMAIGGQMKFTEISGIDVEPGALTEWRPWCGPDGSRWRTDERPPSYIQEEHVRNRLAGQREGRASPSWLATVFDLPGRLDPEAFRTALLTWIDQHETLRSGLRVDGDHISRFTLDKGEADLRGAPVGEYSSGAELAERIEAFFDLETDPLAWPSYGCATISRAGSTTVCLGFDHSNVDGYSILLIAQEIRWLYAAAVVGSQPDPTDVGSYIDFSHIERAGAAEVGADHAAVVRWRDFLVENGWKLPEFPVPSYLGGDTRTESPGCVVHGDSGDSGDDPCDGLCDEIPVPQYSGDELILDADQASAFDAACRGNGGSPLAGILTCLGIAGRESLDQDEFRALTIFHTRNHPKWARSLGWYVGLAPVHFPVAGPDTFPKVMLGAKDAVKAAKPLSEVPFARVVELLGAQLEPRFVVSYVDMRLTPGARYWKEWRMHTLRSRSHHPHEVYLWINRGFDGTRLSFRYPAIGHRASATRLYIDRAAAEMRRVAAGGDLTESPRPAAGVPPVAVDMEAASC</sequence>
<dbReference type="AlphaFoldDB" id="A0A223S265"/>
<evidence type="ECO:0000313" key="3">
    <source>
        <dbReference type="Proteomes" id="UP000215005"/>
    </source>
</evidence>
<dbReference type="InterPro" id="IPR001242">
    <property type="entry name" value="Condensation_dom"/>
</dbReference>
<proteinExistence type="predicted"/>
<dbReference type="GO" id="GO:0008610">
    <property type="term" value="P:lipid biosynthetic process"/>
    <property type="evidence" value="ECO:0007669"/>
    <property type="project" value="UniProtKB-ARBA"/>
</dbReference>
<evidence type="ECO:0000259" key="1">
    <source>
        <dbReference type="Pfam" id="PF00668"/>
    </source>
</evidence>
<dbReference type="Gene3D" id="3.30.559.10">
    <property type="entry name" value="Chloramphenicol acetyltransferase-like domain"/>
    <property type="match status" value="1"/>
</dbReference>
<protein>
    <recommendedName>
        <fullName evidence="1">Condensation domain-containing protein</fullName>
    </recommendedName>
</protein>
<dbReference type="EMBL" id="CP022753">
    <property type="protein sequence ID" value="ASU82232.1"/>
    <property type="molecule type" value="Genomic_DNA"/>
</dbReference>